<dbReference type="AlphaFoldDB" id="A0AAW0CBQ8"/>
<organism evidence="1 2">
    <name type="scientific">Favolaschia claudopus</name>
    <dbReference type="NCBI Taxonomy" id="2862362"/>
    <lineage>
        <taxon>Eukaryota</taxon>
        <taxon>Fungi</taxon>
        <taxon>Dikarya</taxon>
        <taxon>Basidiomycota</taxon>
        <taxon>Agaricomycotina</taxon>
        <taxon>Agaricomycetes</taxon>
        <taxon>Agaricomycetidae</taxon>
        <taxon>Agaricales</taxon>
        <taxon>Marasmiineae</taxon>
        <taxon>Mycenaceae</taxon>
        <taxon>Favolaschia</taxon>
    </lineage>
</organism>
<gene>
    <name evidence="1" type="ORF">R3P38DRAFT_2910926</name>
</gene>
<evidence type="ECO:0000313" key="1">
    <source>
        <dbReference type="EMBL" id="KAK7036184.1"/>
    </source>
</evidence>
<accession>A0AAW0CBQ8</accession>
<dbReference type="EMBL" id="JAWWNJ010000019">
    <property type="protein sequence ID" value="KAK7036184.1"/>
    <property type="molecule type" value="Genomic_DNA"/>
</dbReference>
<proteinExistence type="predicted"/>
<evidence type="ECO:0000313" key="2">
    <source>
        <dbReference type="Proteomes" id="UP001362999"/>
    </source>
</evidence>
<keyword evidence="2" id="KW-1185">Reference proteome</keyword>
<reference evidence="1 2" key="1">
    <citation type="journal article" date="2024" name="J Genomics">
        <title>Draft genome sequencing and assembly of Favolaschia claudopus CIRM-BRFM 2984 isolated from oak limbs.</title>
        <authorList>
            <person name="Navarro D."/>
            <person name="Drula E."/>
            <person name="Chaduli D."/>
            <person name="Cazenave R."/>
            <person name="Ahrendt S."/>
            <person name="Wang J."/>
            <person name="Lipzen A."/>
            <person name="Daum C."/>
            <person name="Barry K."/>
            <person name="Grigoriev I.V."/>
            <person name="Favel A."/>
            <person name="Rosso M.N."/>
            <person name="Martin F."/>
        </authorList>
    </citation>
    <scope>NUCLEOTIDE SEQUENCE [LARGE SCALE GENOMIC DNA]</scope>
    <source>
        <strain evidence="1 2">CIRM-BRFM 2984</strain>
    </source>
</reference>
<sequence>MQDGVKRVLTPEDGVCKTPRGMVHSLEGYTDEEFIIEETSTNEELSEQKTYFFRNLAAPGITKSPLGIMQVLYHGDGYPKFPTGLRWLESPMMTFFGGYLAPALGYKIPDPRLQLDRKSREKKKNY</sequence>
<name>A0AAW0CBQ8_9AGAR</name>
<comment type="caution">
    <text evidence="1">The sequence shown here is derived from an EMBL/GenBank/DDBJ whole genome shotgun (WGS) entry which is preliminary data.</text>
</comment>
<dbReference type="Proteomes" id="UP001362999">
    <property type="component" value="Unassembled WGS sequence"/>
</dbReference>
<protein>
    <submittedName>
        <fullName evidence="1">Uncharacterized protein</fullName>
    </submittedName>
</protein>